<evidence type="ECO:0000259" key="6">
    <source>
        <dbReference type="Pfam" id="PF00852"/>
    </source>
</evidence>
<dbReference type="InterPro" id="IPR038577">
    <property type="entry name" value="GT10-like_C_sf"/>
</dbReference>
<comment type="subcellular location">
    <subcellularLocation>
        <location evidence="5">Golgi apparatus</location>
        <location evidence="5">Golgi stack membrane</location>
        <topology evidence="5">Single-pass type II membrane protein</topology>
    </subcellularLocation>
</comment>
<evidence type="ECO:0000256" key="1">
    <source>
        <dbReference type="ARBA" id="ARBA00004922"/>
    </source>
</evidence>
<evidence type="ECO:0000256" key="2">
    <source>
        <dbReference type="ARBA" id="ARBA00008919"/>
    </source>
</evidence>
<dbReference type="InterPro" id="IPR001503">
    <property type="entry name" value="Glyco_trans_10"/>
</dbReference>
<protein>
    <recommendedName>
        <fullName evidence="5">Fucosyltransferase</fullName>
        <ecNumber evidence="5">2.4.1.-</ecNumber>
    </recommendedName>
</protein>
<organism evidence="7 8">
    <name type="scientific">Gigaspora margarita</name>
    <dbReference type="NCBI Taxonomy" id="4874"/>
    <lineage>
        <taxon>Eukaryota</taxon>
        <taxon>Fungi</taxon>
        <taxon>Fungi incertae sedis</taxon>
        <taxon>Mucoromycota</taxon>
        <taxon>Glomeromycotina</taxon>
        <taxon>Glomeromycetes</taxon>
        <taxon>Diversisporales</taxon>
        <taxon>Gigasporaceae</taxon>
        <taxon>Gigaspora</taxon>
    </lineage>
</organism>
<dbReference type="InterPro" id="IPR055270">
    <property type="entry name" value="Glyco_tran_10_C"/>
</dbReference>
<sequence>FLRLTYNFVSGNEVRILLVDPERLHTIQSSDITKLSPNSALVSFVASHMTEYRRIFIPSLEAHMSVSSFGFVNHNTPWDHYPECLNSGKFETKNCAISKYPFYLALESCQEKDYSTEKLWAIFVEDFPDVEGLANY</sequence>
<feature type="non-terminal residue" evidence="7">
    <location>
        <position position="1"/>
    </location>
</feature>
<dbReference type="PANTHER" id="PTHR11929">
    <property type="entry name" value="ALPHA- 1,3 -FUCOSYLTRANSFERASE"/>
    <property type="match status" value="1"/>
</dbReference>
<keyword evidence="5" id="KW-0333">Golgi apparatus</keyword>
<accession>A0ABN7W404</accession>
<evidence type="ECO:0000313" key="7">
    <source>
        <dbReference type="EMBL" id="CAG8814925.1"/>
    </source>
</evidence>
<comment type="caution">
    <text evidence="7">The sequence shown here is derived from an EMBL/GenBank/DDBJ whole genome shotgun (WGS) entry which is preliminary data.</text>
</comment>
<evidence type="ECO:0000256" key="3">
    <source>
        <dbReference type="ARBA" id="ARBA00022676"/>
    </source>
</evidence>
<keyword evidence="5" id="KW-0812">Transmembrane</keyword>
<dbReference type="PANTHER" id="PTHR11929:SF194">
    <property type="entry name" value="ALPHA-(1,3)-FUCOSYLTRANSFERASE 10"/>
    <property type="match status" value="1"/>
</dbReference>
<keyword evidence="3 5" id="KW-0328">Glycosyltransferase</keyword>
<keyword evidence="4 5" id="KW-0808">Transferase</keyword>
<keyword evidence="8" id="KW-1185">Reference proteome</keyword>
<proteinExistence type="inferred from homology"/>
<evidence type="ECO:0000256" key="5">
    <source>
        <dbReference type="RuleBase" id="RU003832"/>
    </source>
</evidence>
<reference evidence="7 8" key="1">
    <citation type="submission" date="2021-06" db="EMBL/GenBank/DDBJ databases">
        <authorList>
            <person name="Kallberg Y."/>
            <person name="Tangrot J."/>
            <person name="Rosling A."/>
        </authorList>
    </citation>
    <scope>NUCLEOTIDE SEQUENCE [LARGE SCALE GENOMIC DNA]</scope>
    <source>
        <strain evidence="7 8">120-4 pot B 10/14</strain>
    </source>
</reference>
<evidence type="ECO:0000313" key="8">
    <source>
        <dbReference type="Proteomes" id="UP000789901"/>
    </source>
</evidence>
<dbReference type="SUPFAM" id="SSF53756">
    <property type="entry name" value="UDP-Glycosyltransferase/glycogen phosphorylase"/>
    <property type="match status" value="1"/>
</dbReference>
<dbReference type="EC" id="2.4.1.-" evidence="5"/>
<name>A0ABN7W404_GIGMA</name>
<feature type="domain" description="Fucosyltransferase C-terminal" evidence="6">
    <location>
        <begin position="40"/>
        <end position="124"/>
    </location>
</feature>
<keyword evidence="5" id="KW-0472">Membrane</keyword>
<comment type="similarity">
    <text evidence="2 5">Belongs to the glycosyltransferase 10 family.</text>
</comment>
<gene>
    <name evidence="7" type="ORF">GMARGA_LOCUS26161</name>
</gene>
<dbReference type="Gene3D" id="3.40.50.11660">
    <property type="entry name" value="Glycosyl transferase family 10, C-terminal domain"/>
    <property type="match status" value="1"/>
</dbReference>
<dbReference type="Proteomes" id="UP000789901">
    <property type="component" value="Unassembled WGS sequence"/>
</dbReference>
<dbReference type="EMBL" id="CAJVQB010030011">
    <property type="protein sequence ID" value="CAG8814925.1"/>
    <property type="molecule type" value="Genomic_DNA"/>
</dbReference>
<dbReference type="Pfam" id="PF00852">
    <property type="entry name" value="Glyco_transf_10"/>
    <property type="match status" value="1"/>
</dbReference>
<comment type="pathway">
    <text evidence="1">Protein modification; protein glycosylation.</text>
</comment>
<evidence type="ECO:0000256" key="4">
    <source>
        <dbReference type="ARBA" id="ARBA00022679"/>
    </source>
</evidence>